<evidence type="ECO:0000256" key="18">
    <source>
        <dbReference type="RuleBase" id="RU003664"/>
    </source>
</evidence>
<dbReference type="GO" id="GO:0008360">
    <property type="term" value="P:regulation of cell shape"/>
    <property type="evidence" value="ECO:0007669"/>
    <property type="project" value="UniProtKB-KW"/>
</dbReference>
<gene>
    <name evidence="17 21" type="primary">murD</name>
    <name evidence="21" type="ORF">BHLFYP23_00202</name>
</gene>
<keyword evidence="17 18" id="KW-0131">Cell cycle</keyword>
<dbReference type="EMBL" id="CACRSY010000012">
    <property type="protein sequence ID" value="VYT11347.1"/>
    <property type="molecule type" value="Genomic_DNA"/>
</dbReference>
<keyword evidence="12 17" id="KW-0573">Peptidoglycan synthesis</keyword>
<dbReference type="InterPro" id="IPR005762">
    <property type="entry name" value="MurD"/>
</dbReference>
<keyword evidence="17 18" id="KW-0132">Cell division</keyword>
<dbReference type="GO" id="GO:0051301">
    <property type="term" value="P:cell division"/>
    <property type="evidence" value="ECO:0007669"/>
    <property type="project" value="UniProtKB-KW"/>
</dbReference>
<dbReference type="InterPro" id="IPR013221">
    <property type="entry name" value="Mur_ligase_cen"/>
</dbReference>
<dbReference type="GO" id="GO:0071555">
    <property type="term" value="P:cell wall organization"/>
    <property type="evidence" value="ECO:0007669"/>
    <property type="project" value="UniProtKB-KW"/>
</dbReference>
<dbReference type="GO" id="GO:0005737">
    <property type="term" value="C:cytoplasm"/>
    <property type="evidence" value="ECO:0007669"/>
    <property type="project" value="UniProtKB-SubCell"/>
</dbReference>
<accession>A0A6N2U1D4</accession>
<keyword evidence="11 17" id="KW-0133">Cell shape</keyword>
<dbReference type="RefSeq" id="WP_022239824.1">
    <property type="nucleotide sequence ID" value="NZ_CACRSY010000012.1"/>
</dbReference>
<name>A0A6N2U1D4_BLAHA</name>
<keyword evidence="8 17" id="KW-0436">Ligase</keyword>
<comment type="similarity">
    <text evidence="4 17">Belongs to the MurCDEF family.</text>
</comment>
<evidence type="ECO:0000256" key="17">
    <source>
        <dbReference type="HAMAP-Rule" id="MF_00639"/>
    </source>
</evidence>
<evidence type="ECO:0000256" key="4">
    <source>
        <dbReference type="ARBA" id="ARBA00010416"/>
    </source>
</evidence>
<feature type="binding site" evidence="17">
    <location>
        <begin position="119"/>
        <end position="125"/>
    </location>
    <ligand>
        <name>ATP</name>
        <dbReference type="ChEBI" id="CHEBI:30616"/>
    </ligand>
</feature>
<proteinExistence type="inferred from homology"/>
<protein>
    <recommendedName>
        <fullName evidence="6 17">UDP-N-acetylmuramoylalanine--D-glutamate ligase</fullName>
        <ecNumber evidence="5 17">6.3.2.9</ecNumber>
    </recommendedName>
    <alternativeName>
        <fullName evidence="15 17">D-glutamic acid-adding enzyme</fullName>
    </alternativeName>
    <alternativeName>
        <fullName evidence="14 17">UDP-N-acetylmuramoyl-L-alanyl-D-glutamate synthetase</fullName>
    </alternativeName>
</protein>
<dbReference type="SUPFAM" id="SSF53244">
    <property type="entry name" value="MurD-like peptide ligases, peptide-binding domain"/>
    <property type="match status" value="1"/>
</dbReference>
<dbReference type="InterPro" id="IPR036565">
    <property type="entry name" value="Mur-like_cat_sf"/>
</dbReference>
<dbReference type="InterPro" id="IPR004101">
    <property type="entry name" value="Mur_ligase_C"/>
</dbReference>
<comment type="function">
    <text evidence="1 17 18">Cell wall formation. Catalyzes the addition of glutamate to the nucleotide precursor UDP-N-acetylmuramoyl-L-alanine (UMA).</text>
</comment>
<evidence type="ECO:0000256" key="9">
    <source>
        <dbReference type="ARBA" id="ARBA00022741"/>
    </source>
</evidence>
<keyword evidence="7 17" id="KW-0963">Cytoplasm</keyword>
<evidence type="ECO:0000256" key="16">
    <source>
        <dbReference type="ARBA" id="ARBA00047632"/>
    </source>
</evidence>
<dbReference type="GO" id="GO:0005524">
    <property type="term" value="F:ATP binding"/>
    <property type="evidence" value="ECO:0007669"/>
    <property type="project" value="UniProtKB-UniRule"/>
</dbReference>
<keyword evidence="9 17" id="KW-0547">Nucleotide-binding</keyword>
<dbReference type="InterPro" id="IPR036615">
    <property type="entry name" value="Mur_ligase_C_dom_sf"/>
</dbReference>
<dbReference type="PANTHER" id="PTHR43692:SF1">
    <property type="entry name" value="UDP-N-ACETYLMURAMOYLALANINE--D-GLUTAMATE LIGASE"/>
    <property type="match status" value="1"/>
</dbReference>
<feature type="domain" description="Mur ligase central" evidence="20">
    <location>
        <begin position="117"/>
        <end position="295"/>
    </location>
</feature>
<comment type="subcellular location">
    <subcellularLocation>
        <location evidence="2 17 18">Cytoplasm</location>
    </subcellularLocation>
</comment>
<evidence type="ECO:0000256" key="12">
    <source>
        <dbReference type="ARBA" id="ARBA00022984"/>
    </source>
</evidence>
<dbReference type="SUPFAM" id="SSF53623">
    <property type="entry name" value="MurD-like peptide ligases, catalytic domain"/>
    <property type="match status" value="1"/>
</dbReference>
<dbReference type="UniPathway" id="UPA00219"/>
<comment type="pathway">
    <text evidence="3 17 18">Cell wall biogenesis; peptidoglycan biosynthesis.</text>
</comment>
<reference evidence="21" key="1">
    <citation type="submission" date="2019-11" db="EMBL/GenBank/DDBJ databases">
        <authorList>
            <person name="Feng L."/>
        </authorList>
    </citation>
    <scope>NUCLEOTIDE SEQUENCE</scope>
    <source>
        <strain evidence="21">BhanseniiLFYP23</strain>
    </source>
</reference>
<evidence type="ECO:0000256" key="6">
    <source>
        <dbReference type="ARBA" id="ARBA00015655"/>
    </source>
</evidence>
<evidence type="ECO:0000256" key="3">
    <source>
        <dbReference type="ARBA" id="ARBA00004752"/>
    </source>
</evidence>
<evidence type="ECO:0000256" key="8">
    <source>
        <dbReference type="ARBA" id="ARBA00022598"/>
    </source>
</evidence>
<evidence type="ECO:0000259" key="19">
    <source>
        <dbReference type="Pfam" id="PF02875"/>
    </source>
</evidence>
<evidence type="ECO:0000256" key="10">
    <source>
        <dbReference type="ARBA" id="ARBA00022840"/>
    </source>
</evidence>
<feature type="domain" description="Mur ligase C-terminal" evidence="19">
    <location>
        <begin position="317"/>
        <end position="431"/>
    </location>
</feature>
<evidence type="ECO:0000259" key="20">
    <source>
        <dbReference type="Pfam" id="PF08245"/>
    </source>
</evidence>
<evidence type="ECO:0000256" key="5">
    <source>
        <dbReference type="ARBA" id="ARBA00012212"/>
    </source>
</evidence>
<dbReference type="PANTHER" id="PTHR43692">
    <property type="entry name" value="UDP-N-ACETYLMURAMOYLALANINE--D-GLUTAMATE LIGASE"/>
    <property type="match status" value="1"/>
</dbReference>
<dbReference type="GO" id="GO:0008764">
    <property type="term" value="F:UDP-N-acetylmuramoylalanine-D-glutamate ligase activity"/>
    <property type="evidence" value="ECO:0007669"/>
    <property type="project" value="UniProtKB-UniRule"/>
</dbReference>
<keyword evidence="13 17" id="KW-0961">Cell wall biogenesis/degradation</keyword>
<dbReference type="HAMAP" id="MF_00639">
    <property type="entry name" value="MurD"/>
    <property type="match status" value="1"/>
</dbReference>
<evidence type="ECO:0000256" key="7">
    <source>
        <dbReference type="ARBA" id="ARBA00022490"/>
    </source>
</evidence>
<evidence type="ECO:0000256" key="11">
    <source>
        <dbReference type="ARBA" id="ARBA00022960"/>
    </source>
</evidence>
<dbReference type="EC" id="6.3.2.9" evidence="5 17"/>
<dbReference type="NCBIfam" id="TIGR01087">
    <property type="entry name" value="murD"/>
    <property type="match status" value="1"/>
</dbReference>
<dbReference type="Gene3D" id="3.90.190.20">
    <property type="entry name" value="Mur ligase, C-terminal domain"/>
    <property type="match status" value="1"/>
</dbReference>
<dbReference type="Pfam" id="PF02875">
    <property type="entry name" value="Mur_ligase_C"/>
    <property type="match status" value="1"/>
</dbReference>
<dbReference type="Gene3D" id="3.40.50.720">
    <property type="entry name" value="NAD(P)-binding Rossmann-like Domain"/>
    <property type="match status" value="1"/>
</dbReference>
<evidence type="ECO:0000256" key="1">
    <source>
        <dbReference type="ARBA" id="ARBA00002734"/>
    </source>
</evidence>
<evidence type="ECO:0000313" key="21">
    <source>
        <dbReference type="EMBL" id="VYT11347.1"/>
    </source>
</evidence>
<organism evidence="21">
    <name type="scientific">Blautia hansenii</name>
    <name type="common">Ruminococcus hansenii</name>
    <dbReference type="NCBI Taxonomy" id="1322"/>
    <lineage>
        <taxon>Bacteria</taxon>
        <taxon>Bacillati</taxon>
        <taxon>Bacillota</taxon>
        <taxon>Clostridia</taxon>
        <taxon>Lachnospirales</taxon>
        <taxon>Lachnospiraceae</taxon>
        <taxon>Blautia</taxon>
    </lineage>
</organism>
<dbReference type="SUPFAM" id="SSF51984">
    <property type="entry name" value="MurCD N-terminal domain"/>
    <property type="match status" value="1"/>
</dbReference>
<evidence type="ECO:0000256" key="14">
    <source>
        <dbReference type="ARBA" id="ARBA00030398"/>
    </source>
</evidence>
<dbReference type="Pfam" id="PF21799">
    <property type="entry name" value="MurD-like_N"/>
    <property type="match status" value="1"/>
</dbReference>
<dbReference type="Gene3D" id="3.40.1190.10">
    <property type="entry name" value="Mur-like, catalytic domain"/>
    <property type="match status" value="1"/>
</dbReference>
<keyword evidence="10 17" id="KW-0067">ATP-binding</keyword>
<evidence type="ECO:0000256" key="15">
    <source>
        <dbReference type="ARBA" id="ARBA00032324"/>
    </source>
</evidence>
<evidence type="ECO:0000256" key="13">
    <source>
        <dbReference type="ARBA" id="ARBA00023316"/>
    </source>
</evidence>
<dbReference type="Pfam" id="PF08245">
    <property type="entry name" value="Mur_ligase_M"/>
    <property type="match status" value="1"/>
</dbReference>
<comment type="catalytic activity">
    <reaction evidence="16 17 18">
        <text>UDP-N-acetyl-alpha-D-muramoyl-L-alanine + D-glutamate + ATP = UDP-N-acetyl-alpha-D-muramoyl-L-alanyl-D-glutamate + ADP + phosphate + H(+)</text>
        <dbReference type="Rhea" id="RHEA:16429"/>
        <dbReference type="ChEBI" id="CHEBI:15378"/>
        <dbReference type="ChEBI" id="CHEBI:29986"/>
        <dbReference type="ChEBI" id="CHEBI:30616"/>
        <dbReference type="ChEBI" id="CHEBI:43474"/>
        <dbReference type="ChEBI" id="CHEBI:83898"/>
        <dbReference type="ChEBI" id="CHEBI:83900"/>
        <dbReference type="ChEBI" id="CHEBI:456216"/>
        <dbReference type="EC" id="6.3.2.9"/>
    </reaction>
</comment>
<dbReference type="AlphaFoldDB" id="A0A6N2U1D4"/>
<dbReference type="GO" id="GO:0009252">
    <property type="term" value="P:peptidoglycan biosynthetic process"/>
    <property type="evidence" value="ECO:0007669"/>
    <property type="project" value="UniProtKB-UniRule"/>
</dbReference>
<evidence type="ECO:0000256" key="2">
    <source>
        <dbReference type="ARBA" id="ARBA00004496"/>
    </source>
</evidence>
<sequence>MQKKDLTEKKVLVFGTGISGIGAAKLLEKVQAEVILYDGNEKLCKEEIRKKLPKDSKCEIVLGALSKELLESLDLVVMSPGVPLDIPTVEQIKAAGIPVWGEIELAYQMSAGTVLAITGTNGKTTTTALLGEIMKAYADSVFVVGNIGNPYTDAALSMTEDSYTVAEISSFQLETIDTFAPKVSAILNITEDHLNRHHTMEEYIRVKELITANQTKEDYCILNYEDEVLRAFGERCPAKTVFFSSERKLEKGAFLDGDAICLKTDTETLEIVKTGELKILGKHNYENVMAASAMAYYTGVPVEVIHKAITEFRAVAHRIEFVDEINGIAYYNDSKGTNPDAAIKGIQAMNRPTLLIGGGYDKESSYEEWIQSFDGKVKYLVLIGQTREKIQEVAHKCGFVNTILADNLEEAVSICTQKAEKGDAVLLSPACASWGQFDNYEQRGDKFKEYVYALKKA</sequence>